<proteinExistence type="inferred from homology"/>
<evidence type="ECO:0008006" key="16">
    <source>
        <dbReference type="Google" id="ProtNLM"/>
    </source>
</evidence>
<name>A0A834FVI7_RHOSS</name>
<dbReference type="CDD" id="cd20654">
    <property type="entry name" value="CYP82"/>
    <property type="match status" value="1"/>
</dbReference>
<comment type="similarity">
    <text evidence="12">Belongs to the cytochrome P450 family.</text>
</comment>
<dbReference type="OrthoDB" id="2789670at2759"/>
<gene>
    <name evidence="14" type="ORF">RHSIM_RhsimUnG0059700</name>
</gene>
<evidence type="ECO:0000256" key="10">
    <source>
        <dbReference type="ARBA" id="ARBA00023136"/>
    </source>
</evidence>
<organism evidence="14 15">
    <name type="scientific">Rhododendron simsii</name>
    <name type="common">Sims's rhododendron</name>
    <dbReference type="NCBI Taxonomy" id="118357"/>
    <lineage>
        <taxon>Eukaryota</taxon>
        <taxon>Viridiplantae</taxon>
        <taxon>Streptophyta</taxon>
        <taxon>Embryophyta</taxon>
        <taxon>Tracheophyta</taxon>
        <taxon>Spermatophyta</taxon>
        <taxon>Magnoliopsida</taxon>
        <taxon>eudicotyledons</taxon>
        <taxon>Gunneridae</taxon>
        <taxon>Pentapetalae</taxon>
        <taxon>asterids</taxon>
        <taxon>Ericales</taxon>
        <taxon>Ericaceae</taxon>
        <taxon>Ericoideae</taxon>
        <taxon>Rhodoreae</taxon>
        <taxon>Rhododendron</taxon>
    </lineage>
</organism>
<comment type="caution">
    <text evidence="14">The sequence shown here is derived from an EMBL/GenBank/DDBJ whole genome shotgun (WGS) entry which is preliminary data.</text>
</comment>
<keyword evidence="5 11" id="KW-0479">Metal-binding</keyword>
<dbReference type="PRINTS" id="PR00463">
    <property type="entry name" value="EP450I"/>
</dbReference>
<dbReference type="SUPFAM" id="SSF48264">
    <property type="entry name" value="Cytochrome P450"/>
    <property type="match status" value="1"/>
</dbReference>
<keyword evidence="7 12" id="KW-0560">Oxidoreductase</keyword>
<dbReference type="GO" id="GO:0005506">
    <property type="term" value="F:iron ion binding"/>
    <property type="evidence" value="ECO:0007669"/>
    <property type="project" value="InterPro"/>
</dbReference>
<dbReference type="PRINTS" id="PR00385">
    <property type="entry name" value="P450"/>
</dbReference>
<dbReference type="EMBL" id="WJXA01000153">
    <property type="protein sequence ID" value="KAF7115279.1"/>
    <property type="molecule type" value="Genomic_DNA"/>
</dbReference>
<evidence type="ECO:0000256" key="1">
    <source>
        <dbReference type="ARBA" id="ARBA00001971"/>
    </source>
</evidence>
<keyword evidence="15" id="KW-1185">Reference proteome</keyword>
<sequence>MEFLVPPLITVLPSIFAFLLFLYYFHRKSTTTPAANKRSPPEAGRAWPLIGHLRLLSGHEPTHRVLGALADKHGPIFTIRLGVHRALVVSDSEIAKECFTGSNDKVFSNRPKSIAVEHLSYNYANFGFSPYGPYWREMRKITTLELLSNHRLAMLSHVRESVVKESVKKAYGIWVKKGSCLVEIKRWFEEITLKLTVRIVAGNGKKEVDESYLEAFGEFFELMGVFTVADAIPFLRRLDLGGYENEMKKTAKKLDDMLQGWLDEHKRQKAGETVEAEKDFMNVMLKILDGGTNEALNFDADTINKATCLGITLGGTDTTATTLTWAVASLLNNPQALKNAQEELQIHIGEQRQVEESDIKNLVYIQAIVKEALRLYPPSQLLPPRETTEDCIVGGHHIPAGTRLFVNLWKIHRDPQVWPEPLEFRPERFLTTHKDVDLKGKHFDLMPFGSGRRVCPGISFALQVVHFTLASLLHAFDITTPTNELVDMTESFGFSNVKAMPLQVHLTPRLPSKLYGGW</sequence>
<comment type="subcellular location">
    <subcellularLocation>
        <location evidence="2">Membrane</location>
    </subcellularLocation>
</comment>
<evidence type="ECO:0000256" key="12">
    <source>
        <dbReference type="RuleBase" id="RU000461"/>
    </source>
</evidence>
<dbReference type="InterPro" id="IPR036396">
    <property type="entry name" value="Cyt_P450_sf"/>
</dbReference>
<dbReference type="Gene3D" id="1.10.630.10">
    <property type="entry name" value="Cytochrome P450"/>
    <property type="match status" value="1"/>
</dbReference>
<dbReference type="GO" id="GO:0020037">
    <property type="term" value="F:heme binding"/>
    <property type="evidence" value="ECO:0007669"/>
    <property type="project" value="InterPro"/>
</dbReference>
<evidence type="ECO:0000256" key="6">
    <source>
        <dbReference type="ARBA" id="ARBA00022989"/>
    </source>
</evidence>
<keyword evidence="4 13" id="KW-0812">Transmembrane</keyword>
<feature type="transmembrane region" description="Helical" evidence="13">
    <location>
        <begin position="6"/>
        <end position="25"/>
    </location>
</feature>
<evidence type="ECO:0000313" key="14">
    <source>
        <dbReference type="EMBL" id="KAF7115279.1"/>
    </source>
</evidence>
<keyword evidence="3 11" id="KW-0349">Heme</keyword>
<dbReference type="PROSITE" id="PS00086">
    <property type="entry name" value="CYTOCHROME_P450"/>
    <property type="match status" value="1"/>
</dbReference>
<dbReference type="InterPro" id="IPR017972">
    <property type="entry name" value="Cyt_P450_CS"/>
</dbReference>
<dbReference type="GO" id="GO:0004497">
    <property type="term" value="F:monooxygenase activity"/>
    <property type="evidence" value="ECO:0007669"/>
    <property type="project" value="UniProtKB-KW"/>
</dbReference>
<dbReference type="InterPro" id="IPR050651">
    <property type="entry name" value="Plant_Cytochrome_P450_Monoox"/>
</dbReference>
<dbReference type="PANTHER" id="PTHR47947">
    <property type="entry name" value="CYTOCHROME P450 82C3-RELATED"/>
    <property type="match status" value="1"/>
</dbReference>
<evidence type="ECO:0000256" key="5">
    <source>
        <dbReference type="ARBA" id="ARBA00022723"/>
    </source>
</evidence>
<protein>
    <recommendedName>
        <fullName evidence="16">Cytochrome P450</fullName>
    </recommendedName>
</protein>
<keyword evidence="10 13" id="KW-0472">Membrane</keyword>
<evidence type="ECO:0000256" key="8">
    <source>
        <dbReference type="ARBA" id="ARBA00023004"/>
    </source>
</evidence>
<dbReference type="InterPro" id="IPR001128">
    <property type="entry name" value="Cyt_P450"/>
</dbReference>
<dbReference type="AlphaFoldDB" id="A0A834FVI7"/>
<dbReference type="FunFam" id="1.10.630.10:FF:000026">
    <property type="entry name" value="Cytochrome P450 82C4"/>
    <property type="match status" value="1"/>
</dbReference>
<keyword evidence="6 13" id="KW-1133">Transmembrane helix</keyword>
<comment type="cofactor">
    <cofactor evidence="1 11">
        <name>heme</name>
        <dbReference type="ChEBI" id="CHEBI:30413"/>
    </cofactor>
</comment>
<dbReference type="Pfam" id="PF00067">
    <property type="entry name" value="p450"/>
    <property type="match status" value="1"/>
</dbReference>
<accession>A0A834FVI7</accession>
<evidence type="ECO:0000256" key="9">
    <source>
        <dbReference type="ARBA" id="ARBA00023033"/>
    </source>
</evidence>
<evidence type="ECO:0000256" key="3">
    <source>
        <dbReference type="ARBA" id="ARBA00022617"/>
    </source>
</evidence>
<evidence type="ECO:0000256" key="13">
    <source>
        <dbReference type="SAM" id="Phobius"/>
    </source>
</evidence>
<dbReference type="GO" id="GO:0016705">
    <property type="term" value="F:oxidoreductase activity, acting on paired donors, with incorporation or reduction of molecular oxygen"/>
    <property type="evidence" value="ECO:0007669"/>
    <property type="project" value="InterPro"/>
</dbReference>
<dbReference type="Proteomes" id="UP000626092">
    <property type="component" value="Unassembled WGS sequence"/>
</dbReference>
<reference evidence="14" key="1">
    <citation type="submission" date="2019-11" db="EMBL/GenBank/DDBJ databases">
        <authorList>
            <person name="Liu Y."/>
            <person name="Hou J."/>
            <person name="Li T.-Q."/>
            <person name="Guan C.-H."/>
            <person name="Wu X."/>
            <person name="Wu H.-Z."/>
            <person name="Ling F."/>
            <person name="Zhang R."/>
            <person name="Shi X.-G."/>
            <person name="Ren J.-P."/>
            <person name="Chen E.-F."/>
            <person name="Sun J.-M."/>
        </authorList>
    </citation>
    <scope>NUCLEOTIDE SEQUENCE</scope>
    <source>
        <strain evidence="14">Adult_tree_wgs_1</strain>
        <tissue evidence="14">Leaves</tissue>
    </source>
</reference>
<dbReference type="GO" id="GO:0016020">
    <property type="term" value="C:membrane"/>
    <property type="evidence" value="ECO:0007669"/>
    <property type="project" value="UniProtKB-SubCell"/>
</dbReference>
<evidence type="ECO:0000256" key="7">
    <source>
        <dbReference type="ARBA" id="ARBA00023002"/>
    </source>
</evidence>
<evidence type="ECO:0000313" key="15">
    <source>
        <dbReference type="Proteomes" id="UP000626092"/>
    </source>
</evidence>
<feature type="binding site" description="axial binding residue" evidence="11">
    <location>
        <position position="455"/>
    </location>
    <ligand>
        <name>heme</name>
        <dbReference type="ChEBI" id="CHEBI:30413"/>
    </ligand>
    <ligandPart>
        <name>Fe</name>
        <dbReference type="ChEBI" id="CHEBI:18248"/>
    </ligandPart>
</feature>
<dbReference type="InterPro" id="IPR002401">
    <property type="entry name" value="Cyt_P450_E_grp-I"/>
</dbReference>
<evidence type="ECO:0000256" key="4">
    <source>
        <dbReference type="ARBA" id="ARBA00022692"/>
    </source>
</evidence>
<dbReference type="PANTHER" id="PTHR47947:SF26">
    <property type="entry name" value="CYTOCHROME P450"/>
    <property type="match status" value="1"/>
</dbReference>
<keyword evidence="8 11" id="KW-0408">Iron</keyword>
<evidence type="ECO:0000256" key="2">
    <source>
        <dbReference type="ARBA" id="ARBA00004370"/>
    </source>
</evidence>
<keyword evidence="9 12" id="KW-0503">Monooxygenase</keyword>
<evidence type="ECO:0000256" key="11">
    <source>
        <dbReference type="PIRSR" id="PIRSR602401-1"/>
    </source>
</evidence>